<comment type="similarity">
    <text evidence="2">Belongs to the binding-protein-dependent transport system permease family. FecCD subfamily.</text>
</comment>
<feature type="transmembrane region" description="Helical" evidence="8">
    <location>
        <begin position="178"/>
        <end position="201"/>
    </location>
</feature>
<dbReference type="PANTHER" id="PTHR30472">
    <property type="entry name" value="FERRIC ENTEROBACTIN TRANSPORT SYSTEM PERMEASE PROTEIN"/>
    <property type="match status" value="1"/>
</dbReference>
<evidence type="ECO:0000256" key="7">
    <source>
        <dbReference type="ARBA" id="ARBA00023136"/>
    </source>
</evidence>
<dbReference type="SUPFAM" id="SSF81345">
    <property type="entry name" value="ABC transporter involved in vitamin B12 uptake, BtuC"/>
    <property type="match status" value="1"/>
</dbReference>
<name>A0ABP9U6P9_9BACT</name>
<evidence type="ECO:0000256" key="6">
    <source>
        <dbReference type="ARBA" id="ARBA00022989"/>
    </source>
</evidence>
<gene>
    <name evidence="9" type="ORF">UREOM_4310</name>
</gene>
<keyword evidence="10" id="KW-1185">Reference proteome</keyword>
<evidence type="ECO:0000256" key="4">
    <source>
        <dbReference type="ARBA" id="ARBA00022475"/>
    </source>
</evidence>
<evidence type="ECO:0000256" key="8">
    <source>
        <dbReference type="SAM" id="Phobius"/>
    </source>
</evidence>
<keyword evidence="5 8" id="KW-0812">Transmembrane</keyword>
<dbReference type="Proteomes" id="UP001449582">
    <property type="component" value="Unassembled WGS sequence"/>
</dbReference>
<keyword evidence="6 8" id="KW-1133">Transmembrane helix</keyword>
<feature type="transmembrane region" description="Helical" evidence="8">
    <location>
        <begin position="90"/>
        <end position="112"/>
    </location>
</feature>
<feature type="transmembrane region" description="Helical" evidence="8">
    <location>
        <begin position="44"/>
        <end position="67"/>
    </location>
</feature>
<dbReference type="PANTHER" id="PTHR30472:SF25">
    <property type="entry name" value="ABC TRANSPORTER PERMEASE PROTEIN MJ0876-RELATED"/>
    <property type="match status" value="1"/>
</dbReference>
<dbReference type="Gene3D" id="1.10.3470.10">
    <property type="entry name" value="ABC transporter involved in vitamin B12 uptake, BtuC"/>
    <property type="match status" value="1"/>
</dbReference>
<feature type="transmembrane region" description="Helical" evidence="8">
    <location>
        <begin position="306"/>
        <end position="327"/>
    </location>
</feature>
<evidence type="ECO:0000256" key="5">
    <source>
        <dbReference type="ARBA" id="ARBA00022692"/>
    </source>
</evidence>
<protein>
    <submittedName>
        <fullName evidence="9">Iron ABC transporter permease</fullName>
    </submittedName>
</protein>
<feature type="transmembrane region" description="Helical" evidence="8">
    <location>
        <begin position="148"/>
        <end position="166"/>
    </location>
</feature>
<feature type="transmembrane region" description="Helical" evidence="8">
    <location>
        <begin position="255"/>
        <end position="273"/>
    </location>
</feature>
<evidence type="ECO:0000256" key="2">
    <source>
        <dbReference type="ARBA" id="ARBA00007935"/>
    </source>
</evidence>
<evidence type="ECO:0000313" key="9">
    <source>
        <dbReference type="EMBL" id="GAA5414720.1"/>
    </source>
</evidence>
<comment type="caution">
    <text evidence="9">The sequence shown here is derived from an EMBL/GenBank/DDBJ whole genome shotgun (WGS) entry which is preliminary data.</text>
</comment>
<evidence type="ECO:0000256" key="3">
    <source>
        <dbReference type="ARBA" id="ARBA00022448"/>
    </source>
</evidence>
<evidence type="ECO:0000256" key="1">
    <source>
        <dbReference type="ARBA" id="ARBA00004651"/>
    </source>
</evidence>
<dbReference type="Pfam" id="PF01032">
    <property type="entry name" value="FecCD"/>
    <property type="match status" value="1"/>
</dbReference>
<evidence type="ECO:0000313" key="10">
    <source>
        <dbReference type="Proteomes" id="UP001449582"/>
    </source>
</evidence>
<dbReference type="RefSeq" id="WP_353289880.1">
    <property type="nucleotide sequence ID" value="NZ_BAABQM010000002.1"/>
</dbReference>
<dbReference type="CDD" id="cd06550">
    <property type="entry name" value="TM_ABC_iron-siderophores_like"/>
    <property type="match status" value="1"/>
</dbReference>
<keyword evidence="7 8" id="KW-0472">Membrane</keyword>
<dbReference type="InterPro" id="IPR000522">
    <property type="entry name" value="ABC_transptr_permease_BtuC"/>
</dbReference>
<feature type="transmembrane region" description="Helical" evidence="8">
    <location>
        <begin position="333"/>
        <end position="355"/>
    </location>
</feature>
<organism evidence="9 10">
    <name type="scientific">Ureaplasma ceti</name>
    <dbReference type="NCBI Taxonomy" id="3119530"/>
    <lineage>
        <taxon>Bacteria</taxon>
        <taxon>Bacillati</taxon>
        <taxon>Mycoplasmatota</taxon>
        <taxon>Mycoplasmoidales</taxon>
        <taxon>Mycoplasmoidaceae</taxon>
        <taxon>Ureaplasma</taxon>
    </lineage>
</organism>
<keyword evidence="4" id="KW-1003">Cell membrane</keyword>
<dbReference type="EMBL" id="BAABQM010000002">
    <property type="protein sequence ID" value="GAA5414720.1"/>
    <property type="molecule type" value="Genomic_DNA"/>
</dbReference>
<reference evidence="9" key="1">
    <citation type="submission" date="2024-02" db="EMBL/GenBank/DDBJ databases">
        <title>Draft genome sequence of new strains in genus Ureaplasma.</title>
        <authorList>
            <person name="Nakajima Y."/>
            <person name="Segawa T."/>
        </authorList>
    </citation>
    <scope>NUCLEOTIDE SEQUENCE [LARGE SCALE GENOMIC DNA]</scope>
    <source>
        <strain evidence="9">OM1</strain>
    </source>
</reference>
<comment type="subcellular location">
    <subcellularLocation>
        <location evidence="1">Cell membrane</location>
        <topology evidence="1">Multi-pass membrane protein</topology>
    </subcellularLocation>
</comment>
<feature type="transmembrane region" description="Helical" evidence="8">
    <location>
        <begin position="124"/>
        <end position="142"/>
    </location>
</feature>
<feature type="transmembrane region" description="Helical" evidence="8">
    <location>
        <begin position="221"/>
        <end position="243"/>
    </location>
</feature>
<accession>A0ABP9U6P9</accession>
<dbReference type="InterPro" id="IPR037294">
    <property type="entry name" value="ABC_BtuC-like"/>
</dbReference>
<proteinExistence type="inferred from homology"/>
<keyword evidence="3" id="KW-0813">Transport</keyword>
<feature type="transmembrane region" description="Helical" evidence="8">
    <location>
        <begin position="279"/>
        <end position="299"/>
    </location>
</feature>
<sequence length="365" mass="40385">MISDSNSKLNSNTHRLTTIKEIQLNEKKKRFSTTSVFSLKGWKLFLLILGICVASLIMVGLIVMRVFHSGSRWLAPEEIAPHQIYYKSQVLYEAACILAGIGLPLVGASMQVTTRNKLAEPTTLGFYPIIYMGLLLSQLSLSSNGTDFGFSFLLSFMVVFINFIVLRGKASKQTFKSILIGFALNAIITGCNYLIITYSRAKGDPLSWLTGSFGNVTLERIYISTGLILFFTVVLLFLIPYFNIIQKDYIIAKTLGIKVDLIYWIVAFSAVVITVSSVLIIGGVVLIGIVVPHLVRISFRTDDNRIVLPFSALFGMFLLSMSSWMVSGISSEYGVSLNINLLIALISVPIFFLILRGSRKGKSVN</sequence>